<accession>A0AAD4RBD6</accession>
<dbReference type="SUPFAM" id="SSF82199">
    <property type="entry name" value="SET domain"/>
    <property type="match status" value="1"/>
</dbReference>
<comment type="subcellular location">
    <subcellularLocation>
        <location evidence="2">Chromosome</location>
    </subcellularLocation>
    <subcellularLocation>
        <location evidence="1">Nucleus</location>
    </subcellularLocation>
</comment>
<comment type="catalytic activity">
    <reaction evidence="12">
        <text>L-lysyl(20)-[histone H4] + S-adenosyl-L-methionine = N(6)-methyl-L-lysyl(20)-[histone H4] + S-adenosyl-L-homocysteine + H(+)</text>
        <dbReference type="Rhea" id="RHEA:60344"/>
        <dbReference type="Rhea" id="RHEA-COMP:15554"/>
        <dbReference type="Rhea" id="RHEA-COMP:15555"/>
        <dbReference type="ChEBI" id="CHEBI:15378"/>
        <dbReference type="ChEBI" id="CHEBI:29969"/>
        <dbReference type="ChEBI" id="CHEBI:57856"/>
        <dbReference type="ChEBI" id="CHEBI:59789"/>
        <dbReference type="ChEBI" id="CHEBI:61929"/>
        <dbReference type="EC" id="2.1.1.361"/>
    </reaction>
</comment>
<feature type="region of interest" description="Disordered" evidence="13">
    <location>
        <begin position="68"/>
        <end position="91"/>
    </location>
</feature>
<dbReference type="PANTHER" id="PTHR46167:SF1">
    <property type="entry name" value="N-LYSINE METHYLTRANSFERASE KMT5A"/>
    <property type="match status" value="1"/>
</dbReference>
<gene>
    <name evidence="15" type="ORF">DdX_01679</name>
</gene>
<evidence type="ECO:0000256" key="10">
    <source>
        <dbReference type="ARBA" id="ARBA00023163"/>
    </source>
</evidence>
<comment type="caution">
    <text evidence="15">The sequence shown here is derived from an EMBL/GenBank/DDBJ whole genome shotgun (WGS) entry which is preliminary data.</text>
</comment>
<dbReference type="InterPro" id="IPR046341">
    <property type="entry name" value="SET_dom_sf"/>
</dbReference>
<dbReference type="PROSITE" id="PS50280">
    <property type="entry name" value="SET"/>
    <property type="match status" value="1"/>
</dbReference>
<keyword evidence="6" id="KW-0808">Transferase</keyword>
<evidence type="ECO:0000256" key="6">
    <source>
        <dbReference type="ARBA" id="ARBA00022679"/>
    </source>
</evidence>
<evidence type="ECO:0000256" key="2">
    <source>
        <dbReference type="ARBA" id="ARBA00004286"/>
    </source>
</evidence>
<dbReference type="GO" id="GO:0043516">
    <property type="term" value="P:regulation of DNA damage response, signal transduction by p53 class mediator"/>
    <property type="evidence" value="ECO:0007669"/>
    <property type="project" value="TreeGrafter"/>
</dbReference>
<keyword evidence="16" id="KW-1185">Reference proteome</keyword>
<dbReference type="AlphaFoldDB" id="A0AAD4RBD6"/>
<reference evidence="15" key="1">
    <citation type="submission" date="2022-01" db="EMBL/GenBank/DDBJ databases">
        <title>Genome Sequence Resource for Two Populations of Ditylenchus destructor, the Migratory Endoparasitic Phytonematode.</title>
        <authorList>
            <person name="Zhang H."/>
            <person name="Lin R."/>
            <person name="Xie B."/>
        </authorList>
    </citation>
    <scope>NUCLEOTIDE SEQUENCE</scope>
    <source>
        <strain evidence="15">BazhouSP</strain>
    </source>
</reference>
<dbReference type="InterPro" id="IPR051760">
    <property type="entry name" value="KMT5A"/>
</dbReference>
<evidence type="ECO:0000313" key="16">
    <source>
        <dbReference type="Proteomes" id="UP001201812"/>
    </source>
</evidence>
<dbReference type="PROSITE" id="PS51571">
    <property type="entry name" value="SAM_MT43_PR_SET"/>
    <property type="match status" value="1"/>
</dbReference>
<dbReference type="Gene3D" id="2.170.270.10">
    <property type="entry name" value="SET domain"/>
    <property type="match status" value="1"/>
</dbReference>
<evidence type="ECO:0000256" key="3">
    <source>
        <dbReference type="ARBA" id="ARBA00012187"/>
    </source>
</evidence>
<evidence type="ECO:0000256" key="4">
    <source>
        <dbReference type="ARBA" id="ARBA00022454"/>
    </source>
</evidence>
<evidence type="ECO:0000256" key="9">
    <source>
        <dbReference type="ARBA" id="ARBA00023015"/>
    </source>
</evidence>
<evidence type="ECO:0000256" key="1">
    <source>
        <dbReference type="ARBA" id="ARBA00004123"/>
    </source>
</evidence>
<keyword evidence="10" id="KW-0804">Transcription</keyword>
<organism evidence="15 16">
    <name type="scientific">Ditylenchus destructor</name>
    <dbReference type="NCBI Taxonomy" id="166010"/>
    <lineage>
        <taxon>Eukaryota</taxon>
        <taxon>Metazoa</taxon>
        <taxon>Ecdysozoa</taxon>
        <taxon>Nematoda</taxon>
        <taxon>Chromadorea</taxon>
        <taxon>Rhabditida</taxon>
        <taxon>Tylenchina</taxon>
        <taxon>Tylenchomorpha</taxon>
        <taxon>Sphaerularioidea</taxon>
        <taxon>Anguinidae</taxon>
        <taxon>Anguininae</taxon>
        <taxon>Ditylenchus</taxon>
    </lineage>
</organism>
<evidence type="ECO:0000259" key="14">
    <source>
        <dbReference type="PROSITE" id="PS50280"/>
    </source>
</evidence>
<evidence type="ECO:0000313" key="15">
    <source>
        <dbReference type="EMBL" id="KAI1729438.1"/>
    </source>
</evidence>
<proteinExistence type="predicted"/>
<keyword evidence="8" id="KW-0156">Chromatin regulator</keyword>
<evidence type="ECO:0000256" key="8">
    <source>
        <dbReference type="ARBA" id="ARBA00022853"/>
    </source>
</evidence>
<name>A0AAD4RBD6_9BILA</name>
<evidence type="ECO:0000256" key="11">
    <source>
        <dbReference type="ARBA" id="ARBA00023242"/>
    </source>
</evidence>
<keyword evidence="9" id="KW-0805">Transcription regulation</keyword>
<evidence type="ECO:0000256" key="7">
    <source>
        <dbReference type="ARBA" id="ARBA00022691"/>
    </source>
</evidence>
<feature type="compositionally biased region" description="Basic residues" evidence="13">
    <location>
        <begin position="68"/>
        <end position="79"/>
    </location>
</feature>
<dbReference type="InterPro" id="IPR016858">
    <property type="entry name" value="KMT5A-like"/>
</dbReference>
<dbReference type="Proteomes" id="UP001201812">
    <property type="component" value="Unassembled WGS sequence"/>
</dbReference>
<dbReference type="CDD" id="cd10528">
    <property type="entry name" value="SET_SETD8"/>
    <property type="match status" value="1"/>
</dbReference>
<dbReference type="InterPro" id="IPR001214">
    <property type="entry name" value="SET_dom"/>
</dbReference>
<dbReference type="EC" id="2.1.1.361" evidence="3"/>
<sequence>MHKEKGRTRQGQTKGMGSTHKPSVGLLNERQTTLLGSPPSEDRQTEPCDVQLIYRTIVMLNMLDTVVKQKRGKERRRRKSQQETTRQNGVNRISTYAMADTSRKITEYFPVRRSSRKTTKALENEKHSNLQQLIKTGANEKYLEIYESEEKGRGICALKPFEKDEFVIEYKGDILSYKMAKIREEEYAQDSKIGSYMYFFKHHDQHYCVDATDETPYKGRLINHSVLKPNLKTKVVDFGKSFHLVLIAKRDIDEGEELLYDYGDRTACTVAKNPWLLNS</sequence>
<evidence type="ECO:0000256" key="13">
    <source>
        <dbReference type="SAM" id="MobiDB-lite"/>
    </source>
</evidence>
<evidence type="ECO:0000256" key="12">
    <source>
        <dbReference type="ARBA" id="ARBA00047784"/>
    </source>
</evidence>
<keyword evidence="11" id="KW-0539">Nucleus</keyword>
<dbReference type="GO" id="GO:0140944">
    <property type="term" value="F:histone H4K20 monomethyltransferase activity"/>
    <property type="evidence" value="ECO:0007669"/>
    <property type="project" value="UniProtKB-EC"/>
</dbReference>
<dbReference type="InterPro" id="IPR047266">
    <property type="entry name" value="KMT5A-like_SET"/>
</dbReference>
<dbReference type="GO" id="GO:0005634">
    <property type="term" value="C:nucleus"/>
    <property type="evidence" value="ECO:0007669"/>
    <property type="project" value="UniProtKB-SubCell"/>
</dbReference>
<dbReference type="Pfam" id="PF00856">
    <property type="entry name" value="SET"/>
    <property type="match status" value="1"/>
</dbReference>
<protein>
    <recommendedName>
        <fullName evidence="3">[histone H4]-lysine(20) N-methyltransferase</fullName>
        <ecNumber evidence="3">2.1.1.361</ecNumber>
    </recommendedName>
</protein>
<dbReference type="GO" id="GO:0006357">
    <property type="term" value="P:regulation of transcription by RNA polymerase II"/>
    <property type="evidence" value="ECO:0007669"/>
    <property type="project" value="TreeGrafter"/>
</dbReference>
<feature type="domain" description="SET" evidence="14">
    <location>
        <begin position="141"/>
        <end position="263"/>
    </location>
</feature>
<evidence type="ECO:0000256" key="5">
    <source>
        <dbReference type="ARBA" id="ARBA00022603"/>
    </source>
</evidence>
<feature type="region of interest" description="Disordered" evidence="13">
    <location>
        <begin position="1"/>
        <end position="47"/>
    </location>
</feature>
<dbReference type="EMBL" id="JAKKPZ010000001">
    <property type="protein sequence ID" value="KAI1729438.1"/>
    <property type="molecule type" value="Genomic_DNA"/>
</dbReference>
<dbReference type="PANTHER" id="PTHR46167">
    <property type="entry name" value="N-LYSINE METHYLTRANSFERASE KMT5A"/>
    <property type="match status" value="1"/>
</dbReference>
<keyword evidence="7" id="KW-0949">S-adenosyl-L-methionine</keyword>
<keyword evidence="4" id="KW-0158">Chromosome</keyword>
<dbReference type="SMART" id="SM00317">
    <property type="entry name" value="SET"/>
    <property type="match status" value="1"/>
</dbReference>
<dbReference type="GO" id="GO:0005700">
    <property type="term" value="C:polytene chromosome"/>
    <property type="evidence" value="ECO:0007669"/>
    <property type="project" value="TreeGrafter"/>
</dbReference>
<dbReference type="GO" id="GO:0032259">
    <property type="term" value="P:methylation"/>
    <property type="evidence" value="ECO:0007669"/>
    <property type="project" value="UniProtKB-KW"/>
</dbReference>
<keyword evidence="5" id="KW-0489">Methyltransferase</keyword>